<comment type="caution">
    <text evidence="2">The sequence shown here is derived from an EMBL/GenBank/DDBJ whole genome shotgun (WGS) entry which is preliminary data.</text>
</comment>
<sequence>MKFEQKDSKWWNSKELKPKLHPSNLGPRCEASGRTKDLPTLAPRIEARNEIRNPPCRGGGVKGERNSVILNLVSKQTLGHR</sequence>
<dbReference type="Proteomes" id="UP000499080">
    <property type="component" value="Unassembled WGS sequence"/>
</dbReference>
<evidence type="ECO:0000256" key="1">
    <source>
        <dbReference type="SAM" id="MobiDB-lite"/>
    </source>
</evidence>
<feature type="region of interest" description="Disordered" evidence="1">
    <location>
        <begin position="1"/>
        <end position="38"/>
    </location>
</feature>
<gene>
    <name evidence="2" type="ORF">AVEN_151325_1</name>
</gene>
<reference evidence="2 3" key="1">
    <citation type="journal article" date="2019" name="Sci. Rep.">
        <title>Orb-weaving spider Araneus ventricosus genome elucidates the spidroin gene catalogue.</title>
        <authorList>
            <person name="Kono N."/>
            <person name="Nakamura H."/>
            <person name="Ohtoshi R."/>
            <person name="Moran D.A.P."/>
            <person name="Shinohara A."/>
            <person name="Yoshida Y."/>
            <person name="Fujiwara M."/>
            <person name="Mori M."/>
            <person name="Tomita M."/>
            <person name="Arakawa K."/>
        </authorList>
    </citation>
    <scope>NUCLEOTIDE SEQUENCE [LARGE SCALE GENOMIC DNA]</scope>
</reference>
<evidence type="ECO:0000313" key="2">
    <source>
        <dbReference type="EMBL" id="GBM25850.1"/>
    </source>
</evidence>
<dbReference type="EMBL" id="BGPR01000548">
    <property type="protein sequence ID" value="GBM25850.1"/>
    <property type="molecule type" value="Genomic_DNA"/>
</dbReference>
<feature type="compositionally biased region" description="Basic and acidic residues" evidence="1">
    <location>
        <begin position="1"/>
        <end position="18"/>
    </location>
</feature>
<protein>
    <submittedName>
        <fullName evidence="2">Uncharacterized protein</fullName>
    </submittedName>
</protein>
<accession>A0A4Y2E9M3</accession>
<organism evidence="2 3">
    <name type="scientific">Araneus ventricosus</name>
    <name type="common">Orbweaver spider</name>
    <name type="synonym">Epeira ventricosa</name>
    <dbReference type="NCBI Taxonomy" id="182803"/>
    <lineage>
        <taxon>Eukaryota</taxon>
        <taxon>Metazoa</taxon>
        <taxon>Ecdysozoa</taxon>
        <taxon>Arthropoda</taxon>
        <taxon>Chelicerata</taxon>
        <taxon>Arachnida</taxon>
        <taxon>Araneae</taxon>
        <taxon>Araneomorphae</taxon>
        <taxon>Entelegynae</taxon>
        <taxon>Araneoidea</taxon>
        <taxon>Araneidae</taxon>
        <taxon>Araneus</taxon>
    </lineage>
</organism>
<proteinExistence type="predicted"/>
<name>A0A4Y2E9M3_ARAVE</name>
<evidence type="ECO:0000313" key="3">
    <source>
        <dbReference type="Proteomes" id="UP000499080"/>
    </source>
</evidence>
<keyword evidence="3" id="KW-1185">Reference proteome</keyword>
<dbReference type="AlphaFoldDB" id="A0A4Y2E9M3"/>